<dbReference type="AlphaFoldDB" id="A0A0F9ETX3"/>
<dbReference type="EMBL" id="LAZR01023712">
    <property type="protein sequence ID" value="KKL77578.1"/>
    <property type="molecule type" value="Genomic_DNA"/>
</dbReference>
<sequence>MNVVRFHRLSLAAFSLLLCMGHARLCSAAEAANVEFQNDRHLLLDSRIVKSTENAALKIGTVEKSKANPLFVEDKPWEPYYDNGYPDVVYDDKEKIYKCWYDLFTDAPSATGMTLEEMQSKKFPDFIGGYATAYATSKDGIHWEKPELGLVEFKGSKKNNLLWVDGPIGVGVFRDLHDPDPARRYKAVFRTSGAEDSLSYKVSADGVHWSESIPYNLKMRADTHNNVLGSNTWEICNNHSRNGERVWTSGRADRERRFCRMDSRQNGDAASSCPT</sequence>
<organism evidence="1">
    <name type="scientific">marine sediment metagenome</name>
    <dbReference type="NCBI Taxonomy" id="412755"/>
    <lineage>
        <taxon>unclassified sequences</taxon>
        <taxon>metagenomes</taxon>
        <taxon>ecological metagenomes</taxon>
    </lineage>
</organism>
<dbReference type="Gene3D" id="2.115.10.20">
    <property type="entry name" value="Glycosyl hydrolase domain, family 43"/>
    <property type="match status" value="1"/>
</dbReference>
<dbReference type="SUPFAM" id="SSF75005">
    <property type="entry name" value="Arabinanase/levansucrase/invertase"/>
    <property type="match status" value="1"/>
</dbReference>
<protein>
    <recommendedName>
        <fullName evidence="2">Glycosyl hydrolase family 32 N-terminal domain-containing protein</fullName>
    </recommendedName>
</protein>
<evidence type="ECO:0000313" key="1">
    <source>
        <dbReference type="EMBL" id="KKL77578.1"/>
    </source>
</evidence>
<dbReference type="InterPro" id="IPR023296">
    <property type="entry name" value="Glyco_hydro_beta-prop_sf"/>
</dbReference>
<accession>A0A0F9ETX3</accession>
<gene>
    <name evidence="1" type="ORF">LCGC14_2033500</name>
</gene>
<reference evidence="1" key="1">
    <citation type="journal article" date="2015" name="Nature">
        <title>Complex archaea that bridge the gap between prokaryotes and eukaryotes.</title>
        <authorList>
            <person name="Spang A."/>
            <person name="Saw J.H."/>
            <person name="Jorgensen S.L."/>
            <person name="Zaremba-Niedzwiedzka K."/>
            <person name="Martijn J."/>
            <person name="Lind A.E."/>
            <person name="van Eijk R."/>
            <person name="Schleper C."/>
            <person name="Guy L."/>
            <person name="Ettema T.J."/>
        </authorList>
    </citation>
    <scope>NUCLEOTIDE SEQUENCE</scope>
</reference>
<evidence type="ECO:0008006" key="2">
    <source>
        <dbReference type="Google" id="ProtNLM"/>
    </source>
</evidence>
<name>A0A0F9ETX3_9ZZZZ</name>
<comment type="caution">
    <text evidence="1">The sequence shown here is derived from an EMBL/GenBank/DDBJ whole genome shotgun (WGS) entry which is preliminary data.</text>
</comment>
<proteinExistence type="predicted"/>